<dbReference type="InterPro" id="IPR012349">
    <property type="entry name" value="Split_barrel_FMN-bd"/>
</dbReference>
<name>A0ABU9XGQ8_9BACI</name>
<dbReference type="SUPFAM" id="SSF50475">
    <property type="entry name" value="FMN-binding split barrel"/>
    <property type="match status" value="1"/>
</dbReference>
<dbReference type="SMART" id="SM00903">
    <property type="entry name" value="Flavin_Reduct"/>
    <property type="match status" value="1"/>
</dbReference>
<accession>A0ABU9XGQ8</accession>
<gene>
    <name evidence="3" type="ORF">ABC228_03925</name>
</gene>
<proteinExistence type="predicted"/>
<organism evidence="3 4">
    <name type="scientific">Ornithinibacillus xuwenensis</name>
    <dbReference type="NCBI Taxonomy" id="3144668"/>
    <lineage>
        <taxon>Bacteria</taxon>
        <taxon>Bacillati</taxon>
        <taxon>Bacillota</taxon>
        <taxon>Bacilli</taxon>
        <taxon>Bacillales</taxon>
        <taxon>Bacillaceae</taxon>
        <taxon>Ornithinibacillus</taxon>
    </lineage>
</organism>
<dbReference type="Pfam" id="PF01613">
    <property type="entry name" value="Flavin_Reduct"/>
    <property type="match status" value="1"/>
</dbReference>
<feature type="domain" description="Flavin reductase like" evidence="2">
    <location>
        <begin position="10"/>
        <end position="150"/>
    </location>
</feature>
<reference evidence="3 4" key="1">
    <citation type="submission" date="2024-05" db="EMBL/GenBank/DDBJ databases">
        <authorList>
            <person name="Haq I."/>
            <person name="Ullah Z."/>
            <person name="Ahmad R."/>
            <person name="Li M."/>
            <person name="Tong Y."/>
        </authorList>
    </citation>
    <scope>NUCLEOTIDE SEQUENCE [LARGE SCALE GENOMIC DNA]</scope>
    <source>
        <strain evidence="3 4">16A2E</strain>
    </source>
</reference>
<sequence>MDDRLYRDALGRFATGVTVVTTEYNHHIMAMTVNAFMSVSLSPKLIAISIDQKARMYHPLQQTGQFGISILTEDQELHSRHFAKQLKDEQLISFKMLKGVPILEDSLASLACRVTEKVKAGDHLLFIAEVSDFNVSNGEPIIFYGGKYRKIET</sequence>
<dbReference type="Proteomes" id="UP001444625">
    <property type="component" value="Unassembled WGS sequence"/>
</dbReference>
<dbReference type="EC" id="1.-.-.-" evidence="3"/>
<keyword evidence="4" id="KW-1185">Reference proteome</keyword>
<dbReference type="InterPro" id="IPR002563">
    <property type="entry name" value="Flavin_Rdtase-like_dom"/>
</dbReference>
<dbReference type="EMBL" id="JBDIML010000001">
    <property type="protein sequence ID" value="MEN2766324.1"/>
    <property type="molecule type" value="Genomic_DNA"/>
</dbReference>
<comment type="caution">
    <text evidence="3">The sequence shown here is derived from an EMBL/GenBank/DDBJ whole genome shotgun (WGS) entry which is preliminary data.</text>
</comment>
<evidence type="ECO:0000313" key="4">
    <source>
        <dbReference type="Proteomes" id="UP001444625"/>
    </source>
</evidence>
<dbReference type="PANTHER" id="PTHR30466">
    <property type="entry name" value="FLAVIN REDUCTASE"/>
    <property type="match status" value="1"/>
</dbReference>
<evidence type="ECO:0000256" key="1">
    <source>
        <dbReference type="ARBA" id="ARBA00023002"/>
    </source>
</evidence>
<evidence type="ECO:0000313" key="3">
    <source>
        <dbReference type="EMBL" id="MEN2766324.1"/>
    </source>
</evidence>
<evidence type="ECO:0000259" key="2">
    <source>
        <dbReference type="SMART" id="SM00903"/>
    </source>
</evidence>
<dbReference type="Gene3D" id="2.30.110.10">
    <property type="entry name" value="Electron Transport, Fmn-binding Protein, Chain A"/>
    <property type="match status" value="1"/>
</dbReference>
<dbReference type="GO" id="GO:0016491">
    <property type="term" value="F:oxidoreductase activity"/>
    <property type="evidence" value="ECO:0007669"/>
    <property type="project" value="UniProtKB-KW"/>
</dbReference>
<dbReference type="InterPro" id="IPR050268">
    <property type="entry name" value="NADH-dep_flavin_reductase"/>
</dbReference>
<keyword evidence="1 3" id="KW-0560">Oxidoreductase</keyword>
<dbReference type="RefSeq" id="WP_345823777.1">
    <property type="nucleotide sequence ID" value="NZ_JBDIML010000001.1"/>
</dbReference>
<protein>
    <submittedName>
        <fullName evidence="3">Flavin reductase family protein</fullName>
        <ecNumber evidence="3">1.-.-.-</ecNumber>
    </submittedName>
</protein>
<dbReference type="PANTHER" id="PTHR30466:SF1">
    <property type="entry name" value="FMN REDUCTASE (NADH) RUTF"/>
    <property type="match status" value="1"/>
</dbReference>